<keyword evidence="12" id="KW-1185">Reference proteome</keyword>
<keyword evidence="7" id="KW-0539">Nucleus</keyword>
<evidence type="ECO:0000256" key="9">
    <source>
        <dbReference type="ARBA" id="ARBA00031981"/>
    </source>
</evidence>
<keyword evidence="6" id="KW-0804">Transcription</keyword>
<evidence type="ECO:0000256" key="1">
    <source>
        <dbReference type="ARBA" id="ARBA00004123"/>
    </source>
</evidence>
<organism evidence="11 12">
    <name type="scientific">Parthenolecanium corni</name>
    <dbReference type="NCBI Taxonomy" id="536013"/>
    <lineage>
        <taxon>Eukaryota</taxon>
        <taxon>Metazoa</taxon>
        <taxon>Ecdysozoa</taxon>
        <taxon>Arthropoda</taxon>
        <taxon>Hexapoda</taxon>
        <taxon>Insecta</taxon>
        <taxon>Pterygota</taxon>
        <taxon>Neoptera</taxon>
        <taxon>Paraneoptera</taxon>
        <taxon>Hemiptera</taxon>
        <taxon>Sternorrhyncha</taxon>
        <taxon>Coccoidea</taxon>
        <taxon>Coccidae</taxon>
        <taxon>Parthenolecanium</taxon>
    </lineage>
</organism>
<dbReference type="Proteomes" id="UP001367676">
    <property type="component" value="Unassembled WGS sequence"/>
</dbReference>
<feature type="compositionally biased region" description="Low complexity" evidence="10">
    <location>
        <begin position="79"/>
        <end position="109"/>
    </location>
</feature>
<evidence type="ECO:0000313" key="12">
    <source>
        <dbReference type="Proteomes" id="UP001367676"/>
    </source>
</evidence>
<proteinExistence type="inferred from homology"/>
<comment type="subcellular location">
    <subcellularLocation>
        <location evidence="1">Nucleus</location>
    </subcellularLocation>
</comment>
<feature type="region of interest" description="Disordered" evidence="10">
    <location>
        <begin position="1"/>
        <end position="113"/>
    </location>
</feature>
<comment type="caution">
    <text evidence="11">The sequence shown here is derived from an EMBL/GenBank/DDBJ whole genome shotgun (WGS) entry which is preliminary data.</text>
</comment>
<evidence type="ECO:0000256" key="4">
    <source>
        <dbReference type="ARBA" id="ARBA00023015"/>
    </source>
</evidence>
<evidence type="ECO:0000256" key="3">
    <source>
        <dbReference type="ARBA" id="ARBA00019664"/>
    </source>
</evidence>
<dbReference type="AlphaFoldDB" id="A0AAN9TU69"/>
<evidence type="ECO:0000256" key="5">
    <source>
        <dbReference type="ARBA" id="ARBA00023159"/>
    </source>
</evidence>
<dbReference type="PANTHER" id="PTHR31705:SF4">
    <property type="entry name" value="MEDIATOR OF RNA POLYMERASE II TRANSCRIPTION SUBUNIT 30"/>
    <property type="match status" value="1"/>
</dbReference>
<dbReference type="GO" id="GO:0016592">
    <property type="term" value="C:mediator complex"/>
    <property type="evidence" value="ECO:0007669"/>
    <property type="project" value="TreeGrafter"/>
</dbReference>
<dbReference type="GO" id="GO:0045893">
    <property type="term" value="P:positive regulation of DNA-templated transcription"/>
    <property type="evidence" value="ECO:0007669"/>
    <property type="project" value="TreeGrafter"/>
</dbReference>
<dbReference type="PANTHER" id="PTHR31705">
    <property type="entry name" value="MEDIATOR OF RNA POLYMERASE II TRANSCRIPTION SUBUNIT 30"/>
    <property type="match status" value="1"/>
</dbReference>
<keyword evidence="5" id="KW-0010">Activator</keyword>
<dbReference type="GO" id="GO:0003712">
    <property type="term" value="F:transcription coregulator activity"/>
    <property type="evidence" value="ECO:0007669"/>
    <property type="project" value="TreeGrafter"/>
</dbReference>
<dbReference type="EMBL" id="JBBCAQ010000002">
    <property type="protein sequence ID" value="KAK7605175.1"/>
    <property type="molecule type" value="Genomic_DNA"/>
</dbReference>
<feature type="compositionally biased region" description="Polar residues" evidence="10">
    <location>
        <begin position="20"/>
        <end position="40"/>
    </location>
</feature>
<protein>
    <recommendedName>
        <fullName evidence="3">Mediator of RNA polymerase II transcription subunit 30</fullName>
    </recommendedName>
    <alternativeName>
        <fullName evidence="9">Mediator complex subunit 30</fullName>
    </alternativeName>
</protein>
<gene>
    <name evidence="11" type="ORF">V9T40_007033</name>
</gene>
<feature type="compositionally biased region" description="Polar residues" evidence="10">
    <location>
        <begin position="47"/>
        <end position="74"/>
    </location>
</feature>
<evidence type="ECO:0000256" key="7">
    <source>
        <dbReference type="ARBA" id="ARBA00023242"/>
    </source>
</evidence>
<evidence type="ECO:0000256" key="10">
    <source>
        <dbReference type="SAM" id="MobiDB-lite"/>
    </source>
</evidence>
<evidence type="ECO:0000256" key="2">
    <source>
        <dbReference type="ARBA" id="ARBA00010606"/>
    </source>
</evidence>
<dbReference type="InterPro" id="IPR021019">
    <property type="entry name" value="Mediator_Med30_met"/>
</dbReference>
<evidence type="ECO:0000256" key="8">
    <source>
        <dbReference type="ARBA" id="ARBA00025687"/>
    </source>
</evidence>
<sequence length="334" mass="36504">MSGSQHPFSPNFGGAAANDMRSQFAGTQRGQLSGISSPGQPSVGIASPQTYNVNVNMQTSADSPIPTQQLQQAGPPTPQQLQLHMQQRQQQPSQPVVGSPQPPTSVSQQGIASQQIAVPQQTVLPPLQQVTPPVSQNIPTHLDASDVTIQSVPQSSAGASVTVSAAVVSGSAPQHSANQQYNTASLCMFGQETVQDIVSKLQDTFQIVKFIPPPSGVPGSGNVSIERKLKLCECLKFSRQLFKRLRMIYDRVNDSNQLPGTEYMHIESLIPLKEEWDIKTSEKHKTSESYRLASEECQELIDQVIVKNAQLKEVVDRLRRVIWEVNTMLTMRKS</sequence>
<reference evidence="11 12" key="1">
    <citation type="submission" date="2024-03" db="EMBL/GenBank/DDBJ databases">
        <title>Adaptation during the transition from Ophiocordyceps entomopathogen to insect associate is accompanied by gene loss and intensified selection.</title>
        <authorList>
            <person name="Ward C.M."/>
            <person name="Onetto C.A."/>
            <person name="Borneman A.R."/>
        </authorList>
    </citation>
    <scope>NUCLEOTIDE SEQUENCE [LARGE SCALE GENOMIC DNA]</scope>
    <source>
        <strain evidence="11">AWRI1</strain>
        <tissue evidence="11">Single Adult Female</tissue>
    </source>
</reference>
<keyword evidence="4" id="KW-0805">Transcription regulation</keyword>
<comment type="similarity">
    <text evidence="2">Belongs to the Mediator complex subunit 30 family.</text>
</comment>
<accession>A0AAN9TU69</accession>
<comment type="function">
    <text evidence="8">Component of the Mediator complex, a coactivator involved in the regulated transcription of nearly all RNA polymerase II-dependent genes. Mediator functions as a bridge to convey information from gene-specific regulatory proteins to the basal RNA polymerase II transcription machinery. Mediator is recruited to promoters by direct interactions with regulatory proteins and serves as a scaffold for the assembly of a functional preinitiation complex with RNA polymerase II and the general transcription factors.</text>
</comment>
<evidence type="ECO:0000256" key="6">
    <source>
        <dbReference type="ARBA" id="ARBA00023163"/>
    </source>
</evidence>
<evidence type="ECO:0000313" key="11">
    <source>
        <dbReference type="EMBL" id="KAK7605175.1"/>
    </source>
</evidence>
<dbReference type="Pfam" id="PF11315">
    <property type="entry name" value="Med30"/>
    <property type="match status" value="1"/>
</dbReference>
<name>A0AAN9TU69_9HEMI</name>